<dbReference type="Pfam" id="PF06527">
    <property type="entry name" value="TniQ"/>
    <property type="match status" value="1"/>
</dbReference>
<dbReference type="InterPro" id="IPR009492">
    <property type="entry name" value="TniQ"/>
</dbReference>
<dbReference type="Pfam" id="PF15978">
    <property type="entry name" value="TnsD"/>
    <property type="match status" value="1"/>
</dbReference>
<proteinExistence type="predicted"/>
<dbReference type="InterPro" id="IPR032750">
    <property type="entry name" value="TnsD_C"/>
</dbReference>
<comment type="caution">
    <text evidence="3">The sequence shown here is derived from an EMBL/GenBank/DDBJ whole genome shotgun (WGS) entry which is preliminary data.</text>
</comment>
<accession>A0ABR8BE90</accession>
<evidence type="ECO:0000259" key="2">
    <source>
        <dbReference type="Pfam" id="PF15978"/>
    </source>
</evidence>
<protein>
    <submittedName>
        <fullName evidence="3">TniQ family protein</fullName>
    </submittedName>
</protein>
<reference evidence="3 4" key="1">
    <citation type="journal article" date="2020" name="ISME J.">
        <title>Comparative genomics reveals insights into cyanobacterial evolution and habitat adaptation.</title>
        <authorList>
            <person name="Chen M.Y."/>
            <person name="Teng W.K."/>
            <person name="Zhao L."/>
            <person name="Hu C.X."/>
            <person name="Zhou Y.K."/>
            <person name="Han B.P."/>
            <person name="Song L.R."/>
            <person name="Shu W.S."/>
        </authorList>
    </citation>
    <scope>NUCLEOTIDE SEQUENCE [LARGE SCALE GENOMIC DNA]</scope>
    <source>
        <strain evidence="3 4">FACHB-3921</strain>
    </source>
</reference>
<name>A0ABR8BE90_9NOSO</name>
<feature type="domain" description="Transposon Tn7 transposition protein TnsD C-terminal" evidence="2">
    <location>
        <begin position="214"/>
        <end position="325"/>
    </location>
</feature>
<gene>
    <name evidence="3" type="ORF">H6G14_11925</name>
</gene>
<dbReference type="Proteomes" id="UP000621307">
    <property type="component" value="Unassembled WGS sequence"/>
</dbReference>
<sequence>MKILSIFSFSMLSFFPTLYPDELLYSTLARYHIRSGNKSFKQTDLELFGYSSQQICKITLTNNLNYLVKNLPLRSQQKVENLLQNHTLYPFYATLLMPQEAWLLKNSMSKKFSGSILDFAKVANNSSDDSKKFLKFCPECLEKDTQKYGEPYWHRIHQVPGILVCPIHRVVLHNSCIEVESKGIHYHAASIDNCLLANNVKKLTNKTVETLSTLAHDINWLIHSSFAFQGLAWLRAQYQRYLLDKGLLKTFAGGKFKFDDYGFAQLIYEFYGQESLEAINPRLAQHQGKYFSHCLFGCDVNPAIDRITHILMIKFLANSIEEFFQS</sequence>
<keyword evidence="4" id="KW-1185">Reference proteome</keyword>
<dbReference type="EMBL" id="JACJQL010000014">
    <property type="protein sequence ID" value="MBD2252004.1"/>
    <property type="molecule type" value="Genomic_DNA"/>
</dbReference>
<feature type="domain" description="TniQ" evidence="1">
    <location>
        <begin position="14"/>
        <end position="172"/>
    </location>
</feature>
<evidence type="ECO:0000259" key="1">
    <source>
        <dbReference type="Pfam" id="PF06527"/>
    </source>
</evidence>
<evidence type="ECO:0000313" key="3">
    <source>
        <dbReference type="EMBL" id="MBD2252004.1"/>
    </source>
</evidence>
<dbReference type="RefSeq" id="WP_190567630.1">
    <property type="nucleotide sequence ID" value="NZ_JACJQL010000014.1"/>
</dbReference>
<evidence type="ECO:0000313" key="4">
    <source>
        <dbReference type="Proteomes" id="UP000621307"/>
    </source>
</evidence>
<organism evidence="3 4">
    <name type="scientific">Nostoc parmelioides FACHB-3921</name>
    <dbReference type="NCBI Taxonomy" id="2692909"/>
    <lineage>
        <taxon>Bacteria</taxon>
        <taxon>Bacillati</taxon>
        <taxon>Cyanobacteriota</taxon>
        <taxon>Cyanophyceae</taxon>
        <taxon>Nostocales</taxon>
        <taxon>Nostocaceae</taxon>
        <taxon>Nostoc</taxon>
    </lineage>
</organism>